<reference evidence="4 5" key="1">
    <citation type="submission" date="2019-01" db="EMBL/GenBank/DDBJ databases">
        <title>Egibacter rhizosphaerae EGI 80759T.</title>
        <authorList>
            <person name="Chen D.-D."/>
            <person name="Tian Y."/>
            <person name="Jiao J.-Y."/>
            <person name="Zhang X.-T."/>
            <person name="Zhang Y.-G."/>
            <person name="Zhang Y."/>
            <person name="Xiao M."/>
            <person name="Shu W.-S."/>
            <person name="Li W.-J."/>
        </authorList>
    </citation>
    <scope>NUCLEOTIDE SEQUENCE [LARGE SCALE GENOMIC DNA]</scope>
    <source>
        <strain evidence="4 5">EGI 80759</strain>
    </source>
</reference>
<dbReference type="CDD" id="cd07207">
    <property type="entry name" value="Pat_ExoU_VipD_like"/>
    <property type="match status" value="1"/>
</dbReference>
<dbReference type="EMBL" id="CP036402">
    <property type="protein sequence ID" value="QBI19800.1"/>
    <property type="molecule type" value="Genomic_DNA"/>
</dbReference>
<evidence type="ECO:0000256" key="2">
    <source>
        <dbReference type="PROSITE-ProRule" id="PRU01161"/>
    </source>
</evidence>
<dbReference type="PANTHER" id="PTHR46394">
    <property type="entry name" value="ANNEXIN"/>
    <property type="match status" value="1"/>
</dbReference>
<dbReference type="KEGG" id="erz:ER308_09690"/>
<dbReference type="GO" id="GO:0016042">
    <property type="term" value="P:lipid catabolic process"/>
    <property type="evidence" value="ECO:0007669"/>
    <property type="project" value="UniProtKB-UniRule"/>
</dbReference>
<dbReference type="OrthoDB" id="9770965at2"/>
<dbReference type="Proteomes" id="UP000291469">
    <property type="component" value="Chromosome"/>
</dbReference>
<feature type="short sequence motif" description="GXSXG" evidence="2">
    <location>
        <begin position="41"/>
        <end position="45"/>
    </location>
</feature>
<dbReference type="PANTHER" id="PTHR46394:SF1">
    <property type="entry name" value="PNPLA DOMAIN-CONTAINING PROTEIN"/>
    <property type="match status" value="1"/>
</dbReference>
<keyword evidence="5" id="KW-1185">Reference proteome</keyword>
<accession>A0A411YF08</accession>
<dbReference type="InterPro" id="IPR052580">
    <property type="entry name" value="Lipid_Hydrolase"/>
</dbReference>
<dbReference type="GO" id="GO:0016787">
    <property type="term" value="F:hydrolase activity"/>
    <property type="evidence" value="ECO:0007669"/>
    <property type="project" value="UniProtKB-UniRule"/>
</dbReference>
<proteinExistence type="predicted"/>
<dbReference type="Gene3D" id="3.40.1090.10">
    <property type="entry name" value="Cytosolic phospholipase A2 catalytic domain"/>
    <property type="match status" value="2"/>
</dbReference>
<keyword evidence="2" id="KW-0378">Hydrolase</keyword>
<sequence>MSDEQWYADLVLEGGGVKGTALVGAIEALTAEGYAFPRVAGTSAGAIVGALTAADMPTSEMRTVLGELDYRRFTDTGLLGRVPLLGPLVGILRHGGIYRGEELVTWLEALLAEHGVTTFGDLRVDDPGSDLPTYLRYRLVVVAADVSRGRLVRLPWDYQEHFGLDPDRQRVVDAVRASMAIPFFFRAAKVRHHGTAGASTLVDGGLLSNFPVGLFDRTDGLRPRWPTFGVKLSEREPPGLAVTPVRGPLSLAASLVATMRGAHDARHLDDPGVQDRTMFVDTSGVSTLNFDLSREEAEELRTRGHGAATGFLAGWDHERYIAAHRPDVAEASG</sequence>
<feature type="active site" description="Proton acceptor" evidence="2">
    <location>
        <position position="203"/>
    </location>
</feature>
<evidence type="ECO:0000313" key="5">
    <source>
        <dbReference type="Proteomes" id="UP000291469"/>
    </source>
</evidence>
<feature type="active site" description="Nucleophile" evidence="2">
    <location>
        <position position="43"/>
    </location>
</feature>
<dbReference type="PROSITE" id="PS51635">
    <property type="entry name" value="PNPLA"/>
    <property type="match status" value="1"/>
</dbReference>
<evidence type="ECO:0000256" key="1">
    <source>
        <dbReference type="ARBA" id="ARBA00023098"/>
    </source>
</evidence>
<dbReference type="Pfam" id="PF01734">
    <property type="entry name" value="Patatin"/>
    <property type="match status" value="1"/>
</dbReference>
<organism evidence="4 5">
    <name type="scientific">Egibacter rhizosphaerae</name>
    <dbReference type="NCBI Taxonomy" id="1670831"/>
    <lineage>
        <taxon>Bacteria</taxon>
        <taxon>Bacillati</taxon>
        <taxon>Actinomycetota</taxon>
        <taxon>Nitriliruptoria</taxon>
        <taxon>Egibacterales</taxon>
        <taxon>Egibacteraceae</taxon>
        <taxon>Egibacter</taxon>
    </lineage>
</organism>
<evidence type="ECO:0000259" key="3">
    <source>
        <dbReference type="PROSITE" id="PS51635"/>
    </source>
</evidence>
<gene>
    <name evidence="4" type="ORF">ER308_09690</name>
</gene>
<name>A0A411YF08_9ACTN</name>
<dbReference type="InterPro" id="IPR016035">
    <property type="entry name" value="Acyl_Trfase/lysoPLipase"/>
</dbReference>
<feature type="short sequence motif" description="DGA/G" evidence="2">
    <location>
        <begin position="203"/>
        <end position="205"/>
    </location>
</feature>
<dbReference type="AlphaFoldDB" id="A0A411YF08"/>
<keyword evidence="1 2" id="KW-0443">Lipid metabolism</keyword>
<evidence type="ECO:0000313" key="4">
    <source>
        <dbReference type="EMBL" id="QBI19800.1"/>
    </source>
</evidence>
<dbReference type="InterPro" id="IPR002641">
    <property type="entry name" value="PNPLA_dom"/>
</dbReference>
<dbReference type="RefSeq" id="WP_131154797.1">
    <property type="nucleotide sequence ID" value="NZ_CP036402.1"/>
</dbReference>
<feature type="domain" description="PNPLA" evidence="3">
    <location>
        <begin position="10"/>
        <end position="216"/>
    </location>
</feature>
<dbReference type="SUPFAM" id="SSF52151">
    <property type="entry name" value="FabD/lysophospholipase-like"/>
    <property type="match status" value="1"/>
</dbReference>
<keyword evidence="2" id="KW-0442">Lipid degradation</keyword>
<feature type="short sequence motif" description="GXGXXG" evidence="2">
    <location>
        <begin position="14"/>
        <end position="19"/>
    </location>
</feature>
<protein>
    <recommendedName>
        <fullName evidence="3">PNPLA domain-containing protein</fullName>
    </recommendedName>
</protein>